<evidence type="ECO:0000256" key="7">
    <source>
        <dbReference type="SAM" id="SignalP"/>
    </source>
</evidence>
<feature type="domain" description="PAS" evidence="8">
    <location>
        <begin position="303"/>
        <end position="373"/>
    </location>
</feature>
<dbReference type="InterPro" id="IPR001638">
    <property type="entry name" value="Solute-binding_3/MltF_N"/>
</dbReference>
<evidence type="ECO:0000256" key="5">
    <source>
        <dbReference type="ARBA" id="ARBA00023170"/>
    </source>
</evidence>
<evidence type="ECO:0000256" key="6">
    <source>
        <dbReference type="SAM" id="Phobius"/>
    </source>
</evidence>
<keyword evidence="1" id="KW-0600">Photoreceptor protein</keyword>
<dbReference type="STRING" id="3988.B9TFL9"/>
<name>B9TFL9_RICCO</name>
<feature type="non-terminal residue" evidence="9">
    <location>
        <position position="387"/>
    </location>
</feature>
<keyword evidence="2" id="KW-0716">Sensory transduction</keyword>
<dbReference type="PROSITE" id="PS50112">
    <property type="entry name" value="PAS"/>
    <property type="match status" value="1"/>
</dbReference>
<dbReference type="GO" id="GO:0009881">
    <property type="term" value="F:photoreceptor activity"/>
    <property type="evidence" value="ECO:0007669"/>
    <property type="project" value="UniProtKB-KW"/>
</dbReference>
<evidence type="ECO:0000313" key="10">
    <source>
        <dbReference type="Proteomes" id="UP000008311"/>
    </source>
</evidence>
<dbReference type="EMBL" id="EQ979913">
    <property type="protein sequence ID" value="EEF25345.1"/>
    <property type="molecule type" value="Genomic_DNA"/>
</dbReference>
<evidence type="ECO:0000313" key="9">
    <source>
        <dbReference type="EMBL" id="EEF25345.1"/>
    </source>
</evidence>
<dbReference type="Proteomes" id="UP000008311">
    <property type="component" value="Unassembled WGS sequence"/>
</dbReference>
<sequence>MFACCLRIFAILLLLAAGPVSSAEAVFEHPWLTVVMDDNYPPYSFRDDQGRLQGIRKEMWDAWSAHTGIEVRIVATDWAKVLAFMNTGQADVIDTIFKTPEREATYTYSPPYADIDVPVFFHQSISGISGVDNLHGFTVGVKRGDACEDWLHARGIYSTHDYPSFGEMVDAAVHNEIRVMCIDKPLANYFLTRRNAENTFRYSKPLYMGQLHWAVLKGKDATYQAISRGFSLIPSEEADDIEHKWMGHVLPRPAAEIAPYILYAVATAAMLSFSMLLWNRTLRRRVAARTNELETALQALKSSEQHYQALVGTSPVGVFETDARGLFIFINERGMRMLGAQFDQLQGNHWQHLLHPDEREENCKAWRECLTRQQPFQRELRFERVGG</sequence>
<dbReference type="SMART" id="SM00062">
    <property type="entry name" value="PBPb"/>
    <property type="match status" value="1"/>
</dbReference>
<feature type="signal peptide" evidence="7">
    <location>
        <begin position="1"/>
        <end position="22"/>
    </location>
</feature>
<proteinExistence type="predicted"/>
<keyword evidence="4" id="KW-0157">Chromophore</keyword>
<dbReference type="GO" id="GO:0016301">
    <property type="term" value="F:kinase activity"/>
    <property type="evidence" value="ECO:0007669"/>
    <property type="project" value="UniProtKB-KW"/>
</dbReference>
<evidence type="ECO:0000256" key="1">
    <source>
        <dbReference type="ARBA" id="ARBA00022543"/>
    </source>
</evidence>
<feature type="transmembrane region" description="Helical" evidence="6">
    <location>
        <begin position="260"/>
        <end position="279"/>
    </location>
</feature>
<keyword evidence="3 7" id="KW-0732">Signal</keyword>
<accession>B9TFL9</accession>
<dbReference type="InterPro" id="IPR035965">
    <property type="entry name" value="PAS-like_dom_sf"/>
</dbReference>
<evidence type="ECO:0000256" key="3">
    <source>
        <dbReference type="ARBA" id="ARBA00022729"/>
    </source>
</evidence>
<protein>
    <submittedName>
        <fullName evidence="9">Two-component sensor histidine kinase bacteria, putative</fullName>
    </submittedName>
</protein>
<dbReference type="NCBIfam" id="TIGR00229">
    <property type="entry name" value="sensory_box"/>
    <property type="match status" value="1"/>
</dbReference>
<dbReference type="SUPFAM" id="SSF53850">
    <property type="entry name" value="Periplasmic binding protein-like II"/>
    <property type="match status" value="1"/>
</dbReference>
<dbReference type="Gene3D" id="3.40.190.10">
    <property type="entry name" value="Periplasmic binding protein-like II"/>
    <property type="match status" value="2"/>
</dbReference>
<keyword evidence="10" id="KW-1185">Reference proteome</keyword>
<dbReference type="AlphaFoldDB" id="B9TFL9"/>
<keyword evidence="6" id="KW-0812">Transmembrane</keyword>
<keyword evidence="9" id="KW-0418">Kinase</keyword>
<gene>
    <name evidence="9" type="ORF">RCOM_1911720</name>
</gene>
<evidence type="ECO:0000256" key="4">
    <source>
        <dbReference type="ARBA" id="ARBA00022991"/>
    </source>
</evidence>
<dbReference type="Pfam" id="PF00497">
    <property type="entry name" value="SBP_bac_3"/>
    <property type="match status" value="1"/>
</dbReference>
<dbReference type="InterPro" id="IPR000014">
    <property type="entry name" value="PAS"/>
</dbReference>
<dbReference type="CDD" id="cd00130">
    <property type="entry name" value="PAS"/>
    <property type="match status" value="1"/>
</dbReference>
<dbReference type="CDD" id="cd13706">
    <property type="entry name" value="PBP2_HisK_like_1"/>
    <property type="match status" value="1"/>
</dbReference>
<reference evidence="10" key="1">
    <citation type="journal article" date="2010" name="Nat. Biotechnol.">
        <title>Draft genome sequence of the oilseed species Ricinus communis.</title>
        <authorList>
            <person name="Chan A.P."/>
            <person name="Crabtree J."/>
            <person name="Zhao Q."/>
            <person name="Lorenzi H."/>
            <person name="Orvis J."/>
            <person name="Puiu D."/>
            <person name="Melake-Berhan A."/>
            <person name="Jones K.M."/>
            <person name="Redman J."/>
            <person name="Chen G."/>
            <person name="Cahoon E.B."/>
            <person name="Gedil M."/>
            <person name="Stanke M."/>
            <person name="Haas B.J."/>
            <person name="Wortman J.R."/>
            <person name="Fraser-Liggett C.M."/>
            <person name="Ravel J."/>
            <person name="Rabinowicz P.D."/>
        </authorList>
    </citation>
    <scope>NUCLEOTIDE SEQUENCE [LARGE SCALE GENOMIC DNA]</scope>
    <source>
        <strain evidence="10">cv. Hale</strain>
    </source>
</reference>
<dbReference type="SMART" id="SM00091">
    <property type="entry name" value="PAS"/>
    <property type="match status" value="1"/>
</dbReference>
<keyword evidence="6" id="KW-0472">Membrane</keyword>
<keyword evidence="6" id="KW-1133">Transmembrane helix</keyword>
<organism evidence="9 10">
    <name type="scientific">Ricinus communis</name>
    <name type="common">Castor bean</name>
    <dbReference type="NCBI Taxonomy" id="3988"/>
    <lineage>
        <taxon>Eukaryota</taxon>
        <taxon>Viridiplantae</taxon>
        <taxon>Streptophyta</taxon>
        <taxon>Embryophyta</taxon>
        <taxon>Tracheophyta</taxon>
        <taxon>Spermatophyta</taxon>
        <taxon>Magnoliopsida</taxon>
        <taxon>eudicotyledons</taxon>
        <taxon>Gunneridae</taxon>
        <taxon>Pentapetalae</taxon>
        <taxon>rosids</taxon>
        <taxon>fabids</taxon>
        <taxon>Malpighiales</taxon>
        <taxon>Euphorbiaceae</taxon>
        <taxon>Acalyphoideae</taxon>
        <taxon>Acalypheae</taxon>
        <taxon>Ricinus</taxon>
    </lineage>
</organism>
<keyword evidence="9" id="KW-0808">Transferase</keyword>
<evidence type="ECO:0000259" key="8">
    <source>
        <dbReference type="PROSITE" id="PS50112"/>
    </source>
</evidence>
<dbReference type="PANTHER" id="PTHR35936:SF35">
    <property type="entry name" value="L-CYSTINE-BINDING PROTEIN TCYJ"/>
    <property type="match status" value="1"/>
</dbReference>
<dbReference type="InterPro" id="IPR013655">
    <property type="entry name" value="PAS_fold_3"/>
</dbReference>
<dbReference type="PANTHER" id="PTHR35936">
    <property type="entry name" value="MEMBRANE-BOUND LYTIC MUREIN TRANSGLYCOSYLASE F"/>
    <property type="match status" value="1"/>
</dbReference>
<dbReference type="Gene3D" id="3.30.450.20">
    <property type="entry name" value="PAS domain"/>
    <property type="match status" value="1"/>
</dbReference>
<dbReference type="InParanoid" id="B9TFL9"/>
<feature type="chain" id="PRO_5002890200" evidence="7">
    <location>
        <begin position="23"/>
        <end position="387"/>
    </location>
</feature>
<keyword evidence="5" id="KW-0675">Receptor</keyword>
<dbReference type="Pfam" id="PF08447">
    <property type="entry name" value="PAS_3"/>
    <property type="match status" value="1"/>
</dbReference>
<evidence type="ECO:0000256" key="2">
    <source>
        <dbReference type="ARBA" id="ARBA00022606"/>
    </source>
</evidence>
<dbReference type="SUPFAM" id="SSF55785">
    <property type="entry name" value="PYP-like sensor domain (PAS domain)"/>
    <property type="match status" value="1"/>
</dbReference>